<evidence type="ECO:0000313" key="1">
    <source>
        <dbReference type="EMBL" id="MPM39096.1"/>
    </source>
</evidence>
<protein>
    <recommendedName>
        <fullName evidence="2">Outer membrane protein beta-barrel domain-containing protein</fullName>
    </recommendedName>
</protein>
<accession>A0A644ZE11</accession>
<comment type="caution">
    <text evidence="1">The sequence shown here is derived from an EMBL/GenBank/DDBJ whole genome shotgun (WGS) entry which is preliminary data.</text>
</comment>
<reference evidence="1" key="1">
    <citation type="submission" date="2019-08" db="EMBL/GenBank/DDBJ databases">
        <authorList>
            <person name="Kucharzyk K."/>
            <person name="Murdoch R.W."/>
            <person name="Higgins S."/>
            <person name="Loffler F."/>
        </authorList>
    </citation>
    <scope>NUCLEOTIDE SEQUENCE</scope>
</reference>
<evidence type="ECO:0008006" key="2">
    <source>
        <dbReference type="Google" id="ProtNLM"/>
    </source>
</evidence>
<dbReference type="AlphaFoldDB" id="A0A644ZE11"/>
<proteinExistence type="predicted"/>
<sequence length="273" mass="30838">MLRYVRTSACTVLLLLLSALSVFASPVPVRIMITPTSEEVVAIRYQSGTNEQESWIEVDASHPYISLETFDSTQEVLFVQQKEPGKDWSRSYEYQHDSVSRTWSLVEKAKETEEAYTLGLYATAYTSTNTIDHLYQYSCGAGLESTISLPFNRNLSLVVDLDAQYANSNNIWTDSYTLLGGSMGLGYRFQLGNNFQMIPSLSYGVLAHHCEECLDGTDKKTWYTAQQATAVVRFEFPIRQSMLAYLRIQARLMIEQENTGLLYGAGTGIRFAW</sequence>
<dbReference type="EMBL" id="VSSQ01008521">
    <property type="protein sequence ID" value="MPM39096.1"/>
    <property type="molecule type" value="Genomic_DNA"/>
</dbReference>
<organism evidence="1">
    <name type="scientific">bioreactor metagenome</name>
    <dbReference type="NCBI Taxonomy" id="1076179"/>
    <lineage>
        <taxon>unclassified sequences</taxon>
        <taxon>metagenomes</taxon>
        <taxon>ecological metagenomes</taxon>
    </lineage>
</organism>
<name>A0A644ZE11_9ZZZZ</name>
<gene>
    <name evidence="1" type="ORF">SDC9_85728</name>
</gene>